<sequence>MDLEHFPYSSWKKLTVQSLYYDNSQLFLNGDSKGEFELREEITKYLFQSRGVRSSPDQIIIGAGTQYLIELLCKLIGNEPIYAMEDPGFHRTRIVFNDQNVKITQIPLDVDGISIKSLKESNARVVYVTPSHQFPTGKIMPIARRTELLKWAEQNSGYIIEDDYDGEFRYKGKPIPSLQGLDSEGRVIYLGTFSKSFIPSMRLSYIVLPRTLLAKYDDHFNIYKQTVSRLHQHTLSQFMQKGYWKSHLNKMRVVYRKKQKVLVSAIKQHMADKIAIIGEESGLHILLKVQNNMSETELIKTAKKQKVKVYPTSIYYNKHEKDQTPMVLLGFGGLTESEIEEGIKLLSKVWFN</sequence>
<dbReference type="Proteomes" id="UP001277972">
    <property type="component" value="Unassembled WGS sequence"/>
</dbReference>
<evidence type="ECO:0000313" key="2">
    <source>
        <dbReference type="Proteomes" id="UP001277972"/>
    </source>
</evidence>
<keyword evidence="1" id="KW-0032">Aminotransferase</keyword>
<protein>
    <submittedName>
        <fullName evidence="1">PLP-dependent aminotransferase family protein</fullName>
    </submittedName>
</protein>
<proteinExistence type="predicted"/>
<name>A0ACC6M625_9BACI</name>
<accession>A0ACC6M625</accession>
<comment type="caution">
    <text evidence="1">The sequence shown here is derived from an EMBL/GenBank/DDBJ whole genome shotgun (WGS) entry which is preliminary data.</text>
</comment>
<keyword evidence="2" id="KW-1185">Reference proteome</keyword>
<organism evidence="1 2">
    <name type="scientific">Gracilibacillus pellucidus</name>
    <dbReference type="NCBI Taxonomy" id="3095368"/>
    <lineage>
        <taxon>Bacteria</taxon>
        <taxon>Bacillati</taxon>
        <taxon>Bacillota</taxon>
        <taxon>Bacilli</taxon>
        <taxon>Bacillales</taxon>
        <taxon>Bacillaceae</taxon>
        <taxon>Gracilibacillus</taxon>
    </lineage>
</organism>
<dbReference type="EMBL" id="JAWZSR010000004">
    <property type="protein sequence ID" value="MDX8046252.1"/>
    <property type="molecule type" value="Genomic_DNA"/>
</dbReference>
<reference evidence="1" key="1">
    <citation type="submission" date="2023-11" db="EMBL/GenBank/DDBJ databases">
        <title>Gracilibacillus pellucida a moderately halophilic bacterium isolated from saline soil in Xinjiang province.</title>
        <authorList>
            <person name="Zhang Z."/>
            <person name="Tan F."/>
            <person name="Wang Y."/>
            <person name="Xia M."/>
        </authorList>
    </citation>
    <scope>NUCLEOTIDE SEQUENCE</scope>
    <source>
        <strain evidence="1">S3-1-1</strain>
    </source>
</reference>
<gene>
    <name evidence="1" type="ORF">SH601_09635</name>
</gene>
<evidence type="ECO:0000313" key="1">
    <source>
        <dbReference type="EMBL" id="MDX8046252.1"/>
    </source>
</evidence>
<keyword evidence="1" id="KW-0808">Transferase</keyword>